<organism evidence="2 3">
    <name type="scientific">Candidatus Fervidibacter japonicus</name>
    <dbReference type="NCBI Taxonomy" id="2035412"/>
    <lineage>
        <taxon>Bacteria</taxon>
        <taxon>Candidatus Fervidibacterota</taxon>
        <taxon>Candidatus Fervidibacter</taxon>
    </lineage>
</organism>
<protein>
    <submittedName>
        <fullName evidence="2">Chemotaxis protein methyltransferase</fullName>
        <ecNumber evidence="2">2.1.1.80</ecNumber>
    </submittedName>
</protein>
<name>A0A2H5XEZ2_9BACT</name>
<dbReference type="AlphaFoldDB" id="A0A2H5XEZ2"/>
<dbReference type="SMART" id="SM00138">
    <property type="entry name" value="MeTrc"/>
    <property type="match status" value="1"/>
</dbReference>
<dbReference type="InterPro" id="IPR022642">
    <property type="entry name" value="CheR_C"/>
</dbReference>
<evidence type="ECO:0000313" key="2">
    <source>
        <dbReference type="EMBL" id="GBC99742.1"/>
    </source>
</evidence>
<dbReference type="SUPFAM" id="SSF53335">
    <property type="entry name" value="S-adenosyl-L-methionine-dependent methyltransferases"/>
    <property type="match status" value="1"/>
</dbReference>
<dbReference type="InterPro" id="IPR000780">
    <property type="entry name" value="CheR_MeTrfase"/>
</dbReference>
<proteinExistence type="predicted"/>
<gene>
    <name evidence="2" type="primary">cheR</name>
    <name evidence="2" type="ORF">HRbin17_02273</name>
</gene>
<keyword evidence="2" id="KW-0808">Transferase</keyword>
<dbReference type="InterPro" id="IPR029063">
    <property type="entry name" value="SAM-dependent_MTases_sf"/>
</dbReference>
<dbReference type="PROSITE" id="PS50123">
    <property type="entry name" value="CHER"/>
    <property type="match status" value="1"/>
</dbReference>
<dbReference type="EC" id="2.1.1.80" evidence="2"/>
<dbReference type="PANTHER" id="PTHR24422:SF10">
    <property type="entry name" value="CHEMOTAXIS PROTEIN METHYLTRANSFERASE 2"/>
    <property type="match status" value="1"/>
</dbReference>
<dbReference type="Proteomes" id="UP000236173">
    <property type="component" value="Unassembled WGS sequence"/>
</dbReference>
<evidence type="ECO:0000313" key="3">
    <source>
        <dbReference type="Proteomes" id="UP000236173"/>
    </source>
</evidence>
<dbReference type="Pfam" id="PF01739">
    <property type="entry name" value="CheR"/>
    <property type="match status" value="1"/>
</dbReference>
<dbReference type="InterPro" id="IPR050903">
    <property type="entry name" value="Bact_Chemotaxis_MeTrfase"/>
</dbReference>
<dbReference type="PRINTS" id="PR00996">
    <property type="entry name" value="CHERMTFRASE"/>
</dbReference>
<dbReference type="PANTHER" id="PTHR24422">
    <property type="entry name" value="CHEMOTAXIS PROTEIN METHYLTRANSFERASE"/>
    <property type="match status" value="1"/>
</dbReference>
<comment type="caution">
    <text evidence="2">The sequence shown here is derived from an EMBL/GenBank/DDBJ whole genome shotgun (WGS) entry which is preliminary data.</text>
</comment>
<accession>A0A2H5XEZ2</accession>
<evidence type="ECO:0000259" key="1">
    <source>
        <dbReference type="PROSITE" id="PS50123"/>
    </source>
</evidence>
<dbReference type="EMBL" id="BEHT01000036">
    <property type="protein sequence ID" value="GBC99742.1"/>
    <property type="molecule type" value="Genomic_DNA"/>
</dbReference>
<sequence>MTEQQIQQLSRWLKLDLSAYHLPQLRRLIAAFMQRNGYADVDQLTAALQKDAQVRQQLLDSLGINVTQFFRDPPMWEVLAAEVVPELLRRFKALRAWSAGCSIGKEPYSLAAVLHRIDPQGAHTIIATDIDEAALQQARQAIYPVGDLRDIPPAYRSFFETRDGQLVVPDKLRRMVRFQRLNLLSDPYLQGVHLLLCRNLLIYFRPEVKPEIFHRFAQALVKDGVLFLGASEVLLNPADYGFAPLRFGFYRRM</sequence>
<feature type="domain" description="CheR-type methyltransferase" evidence="1">
    <location>
        <begin position="15"/>
        <end position="253"/>
    </location>
</feature>
<dbReference type="GO" id="GO:0008983">
    <property type="term" value="F:protein-glutamate O-methyltransferase activity"/>
    <property type="evidence" value="ECO:0007669"/>
    <property type="project" value="UniProtKB-EC"/>
</dbReference>
<keyword evidence="2" id="KW-0489">Methyltransferase</keyword>
<reference evidence="3" key="1">
    <citation type="submission" date="2017-09" db="EMBL/GenBank/DDBJ databases">
        <title>Metaegenomics of thermophilic ammonia-oxidizing enrichment culture.</title>
        <authorList>
            <person name="Kato S."/>
            <person name="Suzuki K."/>
        </authorList>
    </citation>
    <scope>NUCLEOTIDE SEQUENCE [LARGE SCALE GENOMIC DNA]</scope>
</reference>
<dbReference type="Gene3D" id="3.40.50.150">
    <property type="entry name" value="Vaccinia Virus protein VP39"/>
    <property type="match status" value="1"/>
</dbReference>
<dbReference type="GO" id="GO:0032259">
    <property type="term" value="P:methylation"/>
    <property type="evidence" value="ECO:0007669"/>
    <property type="project" value="UniProtKB-KW"/>
</dbReference>